<dbReference type="RefSeq" id="WP_073185833.1">
    <property type="nucleotide sequence ID" value="NZ_FQZG01000006.1"/>
</dbReference>
<dbReference type="EC" id="1.11.1.-" evidence="13"/>
<dbReference type="GO" id="GO:0033212">
    <property type="term" value="P:iron import into cell"/>
    <property type="evidence" value="ECO:0007669"/>
    <property type="project" value="InterPro"/>
</dbReference>
<evidence type="ECO:0000256" key="1">
    <source>
        <dbReference type="ARBA" id="ARBA00004196"/>
    </source>
</evidence>
<sequence length="421" mass="44947">MSDLSRRGLFGAVGVGGAAAGALVLAAAGSASPSSKEETVSDAYPYFGVHQGGIVTPAQDRMHFAAFDTAPGLDRDALIGLLRDWTDAASRMTQGGSAGELDAMSGSYDAPPEDTGEAYDLPPSGLTITFGFGPGLFLDAAGADRFGIAARRPAALERLPHFVADNLDPNLSDGDLCIQACAHDPQVAVHAIRNLTRIAFGRAVLRWSQLGFGRTSSTSVDQATPRNLFGFKDGTMGLRAEQTDLIDAHVWVQAGADPAADWLVGGSYMVARKIKMQIETWDRAPMREQENIVGRTKREGAPLSGGVEFDQPDFTLEGRGGVPVMDVASHVAIAHPDHNDGVQMLRRGYNYVDGNDQLGRLSAGLFFIAFVTDPRTHYIPMQSRLSRNDLMMEYLQHIGSGLWAVPPGVTEGEFVGQALFA</sequence>
<dbReference type="GO" id="GO:0004325">
    <property type="term" value="F:ferrochelatase activity"/>
    <property type="evidence" value="ECO:0007669"/>
    <property type="project" value="UniProtKB-EC"/>
</dbReference>
<dbReference type="Pfam" id="PF04261">
    <property type="entry name" value="Dyp_perox_N"/>
    <property type="match status" value="1"/>
</dbReference>
<evidence type="ECO:0000256" key="4">
    <source>
        <dbReference type="ARBA" id="ARBA00022723"/>
    </source>
</evidence>
<comment type="catalytic activity">
    <reaction evidence="12">
        <text>heme b + 2 H(+) = protoporphyrin IX + Fe(2+)</text>
        <dbReference type="Rhea" id="RHEA:22584"/>
        <dbReference type="ChEBI" id="CHEBI:15378"/>
        <dbReference type="ChEBI" id="CHEBI:29033"/>
        <dbReference type="ChEBI" id="CHEBI:57306"/>
        <dbReference type="ChEBI" id="CHEBI:60344"/>
        <dbReference type="EC" id="4.98.1.1"/>
    </reaction>
    <physiologicalReaction direction="left-to-right" evidence="12">
        <dbReference type="Rhea" id="RHEA:22585"/>
    </physiologicalReaction>
</comment>
<dbReference type="GO" id="GO:0020037">
    <property type="term" value="F:heme binding"/>
    <property type="evidence" value="ECO:0007669"/>
    <property type="project" value="InterPro"/>
</dbReference>
<dbReference type="InterPro" id="IPR006311">
    <property type="entry name" value="TAT_signal"/>
</dbReference>
<evidence type="ECO:0000256" key="13">
    <source>
        <dbReference type="RuleBase" id="RU365017"/>
    </source>
</evidence>
<name>A0A1M6B431_9ACTN</name>
<evidence type="ECO:0000256" key="7">
    <source>
        <dbReference type="ARBA" id="ARBA00023004"/>
    </source>
</evidence>
<dbReference type="PANTHER" id="PTHR30521:SF4">
    <property type="entry name" value="DEFERROCHELATASE"/>
    <property type="match status" value="1"/>
</dbReference>
<comment type="subcellular location">
    <subcellularLocation>
        <location evidence="1">Cell envelope</location>
    </subcellularLocation>
</comment>
<dbReference type="Pfam" id="PF20628">
    <property type="entry name" value="Dyp_perox_C"/>
    <property type="match status" value="1"/>
</dbReference>
<keyword evidence="5" id="KW-0732">Signal</keyword>
<dbReference type="NCBIfam" id="TIGR01412">
    <property type="entry name" value="tat_substr_1"/>
    <property type="match status" value="1"/>
</dbReference>
<dbReference type="AlphaFoldDB" id="A0A1M6B431"/>
<dbReference type="GO" id="GO:0030313">
    <property type="term" value="C:cell envelope"/>
    <property type="evidence" value="ECO:0007669"/>
    <property type="project" value="UniProtKB-SubCell"/>
</dbReference>
<evidence type="ECO:0000256" key="9">
    <source>
        <dbReference type="ARBA" id="ARBA00025737"/>
    </source>
</evidence>
<keyword evidence="3 13" id="KW-0349">Heme</keyword>
<evidence type="ECO:0000259" key="14">
    <source>
        <dbReference type="Pfam" id="PF04261"/>
    </source>
</evidence>
<evidence type="ECO:0000256" key="11">
    <source>
        <dbReference type="ARBA" id="ARBA00033775"/>
    </source>
</evidence>
<keyword evidence="6 13" id="KW-0560">Oxidoreductase</keyword>
<dbReference type="OrthoDB" id="9781066at2"/>
<evidence type="ECO:0000256" key="3">
    <source>
        <dbReference type="ARBA" id="ARBA00022617"/>
    </source>
</evidence>
<evidence type="ECO:0000259" key="15">
    <source>
        <dbReference type="Pfam" id="PF20628"/>
    </source>
</evidence>
<dbReference type="InterPro" id="IPR048327">
    <property type="entry name" value="Dyp_perox_N"/>
</dbReference>
<comment type="similarity">
    <text evidence="9 13">Belongs to the DyP-type peroxidase family.</text>
</comment>
<evidence type="ECO:0000256" key="2">
    <source>
        <dbReference type="ARBA" id="ARBA00022559"/>
    </source>
</evidence>
<feature type="domain" description="Dyp-type peroxidase C-terminal" evidence="15">
    <location>
        <begin position="224"/>
        <end position="409"/>
    </location>
</feature>
<evidence type="ECO:0000256" key="8">
    <source>
        <dbReference type="ARBA" id="ARBA00023239"/>
    </source>
</evidence>
<dbReference type="InterPro" id="IPR006313">
    <property type="entry name" value="EfeB/EfeN"/>
</dbReference>
<proteinExistence type="inferred from homology"/>
<comment type="function">
    <text evidence="13">Involved in the recovery of exogenous heme iron. Extracts iron from heme while preserving the protoporphyrin ring intact.</text>
</comment>
<organism evidence="16 17">
    <name type="scientific">Tessaracoccus bendigoensis DSM 12906</name>
    <dbReference type="NCBI Taxonomy" id="1123357"/>
    <lineage>
        <taxon>Bacteria</taxon>
        <taxon>Bacillati</taxon>
        <taxon>Actinomycetota</taxon>
        <taxon>Actinomycetes</taxon>
        <taxon>Propionibacteriales</taxon>
        <taxon>Propionibacteriaceae</taxon>
        <taxon>Tessaracoccus</taxon>
    </lineage>
</organism>
<accession>A0A1M6B431</accession>
<evidence type="ECO:0000256" key="5">
    <source>
        <dbReference type="ARBA" id="ARBA00022729"/>
    </source>
</evidence>
<dbReference type="GO" id="GO:0046872">
    <property type="term" value="F:metal ion binding"/>
    <property type="evidence" value="ECO:0007669"/>
    <property type="project" value="UniProtKB-KW"/>
</dbReference>
<dbReference type="GO" id="GO:0004601">
    <property type="term" value="F:peroxidase activity"/>
    <property type="evidence" value="ECO:0007669"/>
    <property type="project" value="UniProtKB-KW"/>
</dbReference>
<dbReference type="NCBIfam" id="TIGR01413">
    <property type="entry name" value="Dyp_perox_fam"/>
    <property type="match status" value="1"/>
</dbReference>
<evidence type="ECO:0000256" key="6">
    <source>
        <dbReference type="ARBA" id="ARBA00023002"/>
    </source>
</evidence>
<keyword evidence="4 13" id="KW-0479">Metal-binding</keyword>
<dbReference type="PANTHER" id="PTHR30521">
    <property type="entry name" value="DEFERROCHELATASE/PEROXIDASE"/>
    <property type="match status" value="1"/>
</dbReference>
<evidence type="ECO:0000313" key="16">
    <source>
        <dbReference type="EMBL" id="SHI43512.1"/>
    </source>
</evidence>
<dbReference type="PROSITE" id="PS51318">
    <property type="entry name" value="TAT"/>
    <property type="match status" value="1"/>
</dbReference>
<keyword evidence="7 13" id="KW-0408">Iron</keyword>
<dbReference type="Proteomes" id="UP000184512">
    <property type="component" value="Unassembled WGS sequence"/>
</dbReference>
<dbReference type="EMBL" id="FQZG01000006">
    <property type="protein sequence ID" value="SHI43512.1"/>
    <property type="molecule type" value="Genomic_DNA"/>
</dbReference>
<dbReference type="STRING" id="1123357.SAMN02745244_00333"/>
<keyword evidence="2 13" id="KW-0575">Peroxidase</keyword>
<reference evidence="16 17" key="1">
    <citation type="submission" date="2016-11" db="EMBL/GenBank/DDBJ databases">
        <authorList>
            <person name="Jaros S."/>
            <person name="Januszkiewicz K."/>
            <person name="Wedrychowicz H."/>
        </authorList>
    </citation>
    <scope>NUCLEOTIDE SEQUENCE [LARGE SCALE GENOMIC DNA]</scope>
    <source>
        <strain evidence="16 17">DSM 12906</strain>
    </source>
</reference>
<keyword evidence="17" id="KW-1185">Reference proteome</keyword>
<dbReference type="PROSITE" id="PS51404">
    <property type="entry name" value="DYP_PEROXIDASE"/>
    <property type="match status" value="1"/>
</dbReference>
<protein>
    <recommendedName>
        <fullName evidence="10 13">Deferrochelatase</fullName>
        <ecNumber evidence="13">1.11.1.-</ecNumber>
    </recommendedName>
    <alternativeName>
        <fullName evidence="11 13">Peroxidase EfeB</fullName>
    </alternativeName>
</protein>
<keyword evidence="8" id="KW-0456">Lyase</keyword>
<comment type="cofactor">
    <cofactor evidence="13">
        <name>heme b</name>
        <dbReference type="ChEBI" id="CHEBI:60344"/>
    </cofactor>
    <text evidence="13">Binds 1 heme b (iron(II)-protoporphyrin IX) group non-covalently per subunit.</text>
</comment>
<gene>
    <name evidence="16" type="ORF">SAMN02745244_00333</name>
</gene>
<dbReference type="InterPro" id="IPR011008">
    <property type="entry name" value="Dimeric_a/b-barrel"/>
</dbReference>
<dbReference type="InterPro" id="IPR048328">
    <property type="entry name" value="Dyp_perox_C"/>
</dbReference>
<dbReference type="GO" id="GO:0005829">
    <property type="term" value="C:cytosol"/>
    <property type="evidence" value="ECO:0007669"/>
    <property type="project" value="TreeGrafter"/>
</dbReference>
<evidence type="ECO:0000313" key="17">
    <source>
        <dbReference type="Proteomes" id="UP000184512"/>
    </source>
</evidence>
<evidence type="ECO:0000256" key="12">
    <source>
        <dbReference type="ARBA" id="ARBA00048856"/>
    </source>
</evidence>
<feature type="domain" description="Dyp-type peroxidase N-terminal" evidence="14">
    <location>
        <begin position="51"/>
        <end position="212"/>
    </location>
</feature>
<dbReference type="SUPFAM" id="SSF54909">
    <property type="entry name" value="Dimeric alpha+beta barrel"/>
    <property type="match status" value="1"/>
</dbReference>
<dbReference type="InterPro" id="IPR006314">
    <property type="entry name" value="Dyp_peroxidase"/>
</dbReference>
<evidence type="ECO:0000256" key="10">
    <source>
        <dbReference type="ARBA" id="ARBA00033771"/>
    </source>
</evidence>